<sequence length="663" mass="77847">MKKTNKILNSYFIVPLATFPIILTACGNNNNKNQNENNITKAQNSINELEKIVNENRNSIFLSDIDIQKYDEWIKNNKKNLNESNAKLIEETSIKFINETKSKKESTFKKPSDEILQLAKNKLKFSYPNISETKLKDADEQKIEYILPNDFEFSTIKFSKNEETQDITIIYKLKMKNSEIEHSKNQFFELKGWAKSDEQIEKEKELQNQLEKNLDLLKVRFLNEKAYKNVLETNSINNYENKPNFVVFGYEEDVYIYKLNDLVKKGENDYTIKVKLSLKSNDKIFKEKIVEIDKEKYGKKDQINPHALSKEEQIKFLESEIDKLEIYPMYSRDKTFLERKQYDKLTDKSYWKSSINHQLNYEFSEIKDENDSKKITVKVSFADFENSPSFAKEININLNKLGIEELNKIKKEKGQAPVEDQYAPEATIQNNSEFEKINLEGFKDTDEDEKITSNASYADLHRKQLNSLKKAKFYILNEDVKNKILKDQNSFLVGQHFVYDNEKFKTKSEIFFYTKSTSFSNLQNVFIFSKPLIENNKIKSIKVTYGSLTEIQNKDYSNLSSTRVELLDEFGETELKRLELTKEIEIKKIHEDPTYNGQYTEHDFDVNKLVYKEDIPEGFTIVKPIEKPKASEKSGKKTLTVSTYYQKNGIKSYSFKTKFPLNN</sequence>
<protein>
    <recommendedName>
        <fullName evidence="4">Lipoprotein</fullName>
    </recommendedName>
</protein>
<evidence type="ECO:0008006" key="4">
    <source>
        <dbReference type="Google" id="ProtNLM"/>
    </source>
</evidence>
<gene>
    <name evidence="2" type="ORF">LAD73_01505</name>
</gene>
<dbReference type="PROSITE" id="PS51257">
    <property type="entry name" value="PROKAR_LIPOPROTEIN"/>
    <property type="match status" value="1"/>
</dbReference>
<feature type="coiled-coil region" evidence="1">
    <location>
        <begin position="32"/>
        <end position="59"/>
    </location>
</feature>
<dbReference type="Proteomes" id="UP000772186">
    <property type="component" value="Unassembled WGS sequence"/>
</dbReference>
<organism evidence="2 3">
    <name type="scientific">Mycoplasma tauri</name>
    <dbReference type="NCBI Taxonomy" id="547987"/>
    <lineage>
        <taxon>Bacteria</taxon>
        <taxon>Bacillati</taxon>
        <taxon>Mycoplasmatota</taxon>
        <taxon>Mollicutes</taxon>
        <taxon>Mycoplasmataceae</taxon>
        <taxon>Mycoplasma</taxon>
    </lineage>
</organism>
<dbReference type="EMBL" id="JAIQBY010000009">
    <property type="protein sequence ID" value="MBZ4195395.1"/>
    <property type="molecule type" value="Genomic_DNA"/>
</dbReference>
<name>A0A953ND44_9MOLU</name>
<evidence type="ECO:0000256" key="1">
    <source>
        <dbReference type="SAM" id="Coils"/>
    </source>
</evidence>
<evidence type="ECO:0000313" key="3">
    <source>
        <dbReference type="Proteomes" id="UP000772186"/>
    </source>
</evidence>
<comment type="caution">
    <text evidence="2">The sequence shown here is derived from an EMBL/GenBank/DDBJ whole genome shotgun (WGS) entry which is preliminary data.</text>
</comment>
<proteinExistence type="predicted"/>
<keyword evidence="1" id="KW-0175">Coiled coil</keyword>
<evidence type="ECO:0000313" key="2">
    <source>
        <dbReference type="EMBL" id="MBZ4195395.1"/>
    </source>
</evidence>
<accession>A0A953ND44</accession>
<reference evidence="2 3" key="1">
    <citation type="submission" date="2021-09" db="EMBL/GenBank/DDBJ databases">
        <title>WGS of Mycoplasma sp. Zaradi2 strains.</title>
        <authorList>
            <person name="Spergser J."/>
        </authorList>
    </citation>
    <scope>NUCLEOTIDE SEQUENCE [LARGE SCALE GENOMIC DNA]</scope>
    <source>
        <strain evidence="2 3">1331</strain>
    </source>
</reference>
<dbReference type="RefSeq" id="WP_223644572.1">
    <property type="nucleotide sequence ID" value="NZ_JAIQBY010000009.1"/>
</dbReference>
<dbReference type="AlphaFoldDB" id="A0A953ND44"/>
<keyword evidence="3" id="KW-1185">Reference proteome</keyword>